<evidence type="ECO:0000256" key="3">
    <source>
        <dbReference type="ARBA" id="ARBA00022448"/>
    </source>
</evidence>
<evidence type="ECO:0000259" key="12">
    <source>
        <dbReference type="PROSITE" id="PS52015"/>
    </source>
</evidence>
<feature type="compositionally biased region" description="Basic and acidic residues" evidence="10">
    <location>
        <begin position="170"/>
        <end position="198"/>
    </location>
</feature>
<dbReference type="PANTHER" id="PTHR33446">
    <property type="entry name" value="PROTEIN TONB-RELATED"/>
    <property type="match status" value="1"/>
</dbReference>
<dbReference type="Gene3D" id="3.30.1150.10">
    <property type="match status" value="1"/>
</dbReference>
<comment type="subcellular location">
    <subcellularLocation>
        <location evidence="1">Cell inner membrane</location>
        <topology evidence="1">Single-pass membrane protein</topology>
        <orientation evidence="1">Periplasmic side</orientation>
    </subcellularLocation>
</comment>
<evidence type="ECO:0000256" key="5">
    <source>
        <dbReference type="ARBA" id="ARBA00022519"/>
    </source>
</evidence>
<feature type="region of interest" description="Disordered" evidence="10">
    <location>
        <begin position="82"/>
        <end position="125"/>
    </location>
</feature>
<evidence type="ECO:0000256" key="10">
    <source>
        <dbReference type="SAM" id="MobiDB-lite"/>
    </source>
</evidence>
<dbReference type="GO" id="GO:0031992">
    <property type="term" value="F:energy transducer activity"/>
    <property type="evidence" value="ECO:0007669"/>
    <property type="project" value="TreeGrafter"/>
</dbReference>
<name>A0A8J6U4A7_9HYPH</name>
<sequence length="319" mass="33941">MSATYSHHSWDGSFGGREFIRWGLAAAIVVGIHAGAVAAVHLWQDPPPPPMEEAASAIMLDLAPLAVAPEAIPDETPDIVQTSQAAEPVEEELDKVEPDTTPTTQPVSETVEPVEEPTTEPVQEEIAEPTEIEPVEEVAETVDEVEEVIPDIEEAPLPEVAMAIPSPRPEPVEKKPEPAPRKVEKPAPRKPVEKKEVAKPQTTRSASSQARADRADTSAAPKPSAGSRSTGMSPADWTSKLYSHINRRKRGVSVRGAGVVQVSISIDASGQVLSASVAQSSGNDRIDEAGVRLVNRSSPVPAPPPGVSKKIIVPIVFER</sequence>
<gene>
    <name evidence="13" type="ORF">ICI42_04720</name>
</gene>
<dbReference type="SUPFAM" id="SSF74653">
    <property type="entry name" value="TolA/TonB C-terminal domain"/>
    <property type="match status" value="1"/>
</dbReference>
<evidence type="ECO:0000256" key="9">
    <source>
        <dbReference type="ARBA" id="ARBA00023136"/>
    </source>
</evidence>
<feature type="region of interest" description="Disordered" evidence="10">
    <location>
        <begin position="153"/>
        <end position="236"/>
    </location>
</feature>
<keyword evidence="9 11" id="KW-0472">Membrane</keyword>
<keyword evidence="7" id="KW-0653">Protein transport</keyword>
<feature type="compositionally biased region" description="Low complexity" evidence="10">
    <location>
        <begin position="201"/>
        <end position="210"/>
    </location>
</feature>
<keyword evidence="14" id="KW-1185">Reference proteome</keyword>
<keyword evidence="8 11" id="KW-1133">Transmembrane helix</keyword>
<keyword evidence="6 11" id="KW-0812">Transmembrane</keyword>
<accession>A0A8J6U4A7</accession>
<dbReference type="InterPro" id="IPR037682">
    <property type="entry name" value="TonB_C"/>
</dbReference>
<comment type="similarity">
    <text evidence="2">Belongs to the TonB family.</text>
</comment>
<dbReference type="Proteomes" id="UP000643405">
    <property type="component" value="Unassembled WGS sequence"/>
</dbReference>
<dbReference type="NCBIfam" id="TIGR01352">
    <property type="entry name" value="tonB_Cterm"/>
    <property type="match status" value="1"/>
</dbReference>
<evidence type="ECO:0000256" key="2">
    <source>
        <dbReference type="ARBA" id="ARBA00006555"/>
    </source>
</evidence>
<evidence type="ECO:0000256" key="4">
    <source>
        <dbReference type="ARBA" id="ARBA00022475"/>
    </source>
</evidence>
<dbReference type="GO" id="GO:0015031">
    <property type="term" value="P:protein transport"/>
    <property type="evidence" value="ECO:0007669"/>
    <property type="project" value="UniProtKB-KW"/>
</dbReference>
<dbReference type="PANTHER" id="PTHR33446:SF2">
    <property type="entry name" value="PROTEIN TONB"/>
    <property type="match status" value="1"/>
</dbReference>
<dbReference type="AlphaFoldDB" id="A0A8J6U4A7"/>
<keyword evidence="3" id="KW-0813">Transport</keyword>
<evidence type="ECO:0000256" key="11">
    <source>
        <dbReference type="SAM" id="Phobius"/>
    </source>
</evidence>
<evidence type="ECO:0000256" key="6">
    <source>
        <dbReference type="ARBA" id="ARBA00022692"/>
    </source>
</evidence>
<dbReference type="EMBL" id="JACVVX010000001">
    <property type="protein sequence ID" value="MBD0413950.1"/>
    <property type="molecule type" value="Genomic_DNA"/>
</dbReference>
<dbReference type="PROSITE" id="PS52015">
    <property type="entry name" value="TONB_CTD"/>
    <property type="match status" value="1"/>
</dbReference>
<dbReference type="Pfam" id="PF13103">
    <property type="entry name" value="TonB_2"/>
    <property type="match status" value="1"/>
</dbReference>
<feature type="compositionally biased region" description="Acidic residues" evidence="10">
    <location>
        <begin position="112"/>
        <end position="125"/>
    </location>
</feature>
<dbReference type="InterPro" id="IPR006260">
    <property type="entry name" value="TonB/TolA_C"/>
</dbReference>
<evidence type="ECO:0000313" key="14">
    <source>
        <dbReference type="Proteomes" id="UP000643405"/>
    </source>
</evidence>
<evidence type="ECO:0000313" key="13">
    <source>
        <dbReference type="EMBL" id="MBD0413950.1"/>
    </source>
</evidence>
<dbReference type="InterPro" id="IPR051045">
    <property type="entry name" value="TonB-dependent_transducer"/>
</dbReference>
<feature type="transmembrane region" description="Helical" evidence="11">
    <location>
        <begin position="20"/>
        <end position="43"/>
    </location>
</feature>
<reference evidence="13" key="1">
    <citation type="submission" date="2020-09" db="EMBL/GenBank/DDBJ databases">
        <title>Genome seq and assembly of Tianweitania sp.</title>
        <authorList>
            <person name="Chhetri G."/>
        </authorList>
    </citation>
    <scope>NUCLEOTIDE SEQUENCE</scope>
    <source>
        <strain evidence="13">Rool2</strain>
    </source>
</reference>
<evidence type="ECO:0000256" key="1">
    <source>
        <dbReference type="ARBA" id="ARBA00004383"/>
    </source>
</evidence>
<keyword evidence="4" id="KW-1003">Cell membrane</keyword>
<dbReference type="GO" id="GO:0098797">
    <property type="term" value="C:plasma membrane protein complex"/>
    <property type="evidence" value="ECO:0007669"/>
    <property type="project" value="TreeGrafter"/>
</dbReference>
<evidence type="ECO:0000256" key="7">
    <source>
        <dbReference type="ARBA" id="ARBA00022927"/>
    </source>
</evidence>
<feature type="domain" description="TonB C-terminal" evidence="12">
    <location>
        <begin position="232"/>
        <end position="319"/>
    </location>
</feature>
<dbReference type="GO" id="GO:0055085">
    <property type="term" value="P:transmembrane transport"/>
    <property type="evidence" value="ECO:0007669"/>
    <property type="project" value="InterPro"/>
</dbReference>
<feature type="compositionally biased region" description="Low complexity" evidence="10">
    <location>
        <begin position="100"/>
        <end position="111"/>
    </location>
</feature>
<proteinExistence type="inferred from homology"/>
<organism evidence="13 14">
    <name type="scientific">Oryzicola mucosus</name>
    <dbReference type="NCBI Taxonomy" id="2767425"/>
    <lineage>
        <taxon>Bacteria</taxon>
        <taxon>Pseudomonadati</taxon>
        <taxon>Pseudomonadota</taxon>
        <taxon>Alphaproteobacteria</taxon>
        <taxon>Hyphomicrobiales</taxon>
        <taxon>Phyllobacteriaceae</taxon>
        <taxon>Oryzicola</taxon>
    </lineage>
</organism>
<keyword evidence="5" id="KW-0997">Cell inner membrane</keyword>
<evidence type="ECO:0000256" key="8">
    <source>
        <dbReference type="ARBA" id="ARBA00022989"/>
    </source>
</evidence>
<protein>
    <submittedName>
        <fullName evidence="13">TonB family protein</fullName>
    </submittedName>
</protein>
<comment type="caution">
    <text evidence="13">The sequence shown here is derived from an EMBL/GenBank/DDBJ whole genome shotgun (WGS) entry which is preliminary data.</text>
</comment>
<dbReference type="RefSeq" id="WP_188163342.1">
    <property type="nucleotide sequence ID" value="NZ_JACVVX010000001.1"/>
</dbReference>